<keyword evidence="2" id="KW-1185">Reference proteome</keyword>
<dbReference type="OMA" id="MCSLRAT"/>
<organism evidence="1">
    <name type="scientific">Oryza nivara</name>
    <name type="common">Indian wild rice</name>
    <name type="synonym">Oryza sativa f. spontanea</name>
    <dbReference type="NCBI Taxonomy" id="4536"/>
    <lineage>
        <taxon>Eukaryota</taxon>
        <taxon>Viridiplantae</taxon>
        <taxon>Streptophyta</taxon>
        <taxon>Embryophyta</taxon>
        <taxon>Tracheophyta</taxon>
        <taxon>Spermatophyta</taxon>
        <taxon>Magnoliopsida</taxon>
        <taxon>Liliopsida</taxon>
        <taxon>Poales</taxon>
        <taxon>Poaceae</taxon>
        <taxon>BOP clade</taxon>
        <taxon>Oryzoideae</taxon>
        <taxon>Oryzeae</taxon>
        <taxon>Oryzinae</taxon>
        <taxon>Oryza</taxon>
    </lineage>
</organism>
<dbReference type="Proteomes" id="UP000006591">
    <property type="component" value="Chromosome 12"/>
</dbReference>
<evidence type="ECO:0000313" key="2">
    <source>
        <dbReference type="Proteomes" id="UP000006591"/>
    </source>
</evidence>
<protein>
    <submittedName>
        <fullName evidence="1">Uncharacterized protein</fullName>
    </submittedName>
</protein>
<dbReference type="Gramene" id="ONIVA12G06330.1">
    <property type="protein sequence ID" value="ONIVA12G06330.1"/>
    <property type="gene ID" value="ONIVA12G06330"/>
</dbReference>
<sequence>MANDSEEAGVTERGKWHDVPSALTSPCVMNSNVPLINSIHFSLRFNYTIIFIAHMCSLRATKLGAEITRFAGREWLAERIDATRMVEFLVTNIVGEEREVANKLSNHSVHQGGSRRIRQGTPDAQVRHRLWLGLRYALPGQ</sequence>
<reference evidence="1" key="1">
    <citation type="submission" date="2015-04" db="UniProtKB">
        <authorList>
            <consortium name="EnsemblPlants"/>
        </authorList>
    </citation>
    <scope>IDENTIFICATION</scope>
    <source>
        <strain evidence="1">SL10</strain>
    </source>
</reference>
<reference evidence="1" key="2">
    <citation type="submission" date="2018-04" db="EMBL/GenBank/DDBJ databases">
        <title>OnivRS2 (Oryza nivara Reference Sequence Version 2).</title>
        <authorList>
            <person name="Zhang J."/>
            <person name="Kudrna D."/>
            <person name="Lee S."/>
            <person name="Talag J."/>
            <person name="Rajasekar S."/>
            <person name="Welchert J."/>
            <person name="Hsing Y.-I."/>
            <person name="Wing R.A."/>
        </authorList>
    </citation>
    <scope>NUCLEOTIDE SEQUENCE [LARGE SCALE GENOMIC DNA]</scope>
    <source>
        <strain evidence="1">SL10</strain>
    </source>
</reference>
<dbReference type="HOGENOM" id="CLU_152204_0_0_1"/>
<dbReference type="AlphaFoldDB" id="A0A0E0J879"/>
<dbReference type="EnsemblPlants" id="ONIVA12G06330.1">
    <property type="protein sequence ID" value="ONIVA12G06330.1"/>
    <property type="gene ID" value="ONIVA12G06330"/>
</dbReference>
<evidence type="ECO:0000313" key="1">
    <source>
        <dbReference type="EnsemblPlants" id="ONIVA12G06330.1"/>
    </source>
</evidence>
<name>A0A0E0J879_ORYNI</name>
<proteinExistence type="predicted"/>
<accession>A0A0E0J879</accession>